<gene>
    <name evidence="2" type="ORF">SAMN05421747_10491</name>
</gene>
<name>A0A1I1GBP8_9SPHI</name>
<organism evidence="2 3">
    <name type="scientific">Parapedobacter composti</name>
    <dbReference type="NCBI Taxonomy" id="623281"/>
    <lineage>
        <taxon>Bacteria</taxon>
        <taxon>Pseudomonadati</taxon>
        <taxon>Bacteroidota</taxon>
        <taxon>Sphingobacteriia</taxon>
        <taxon>Sphingobacteriales</taxon>
        <taxon>Sphingobacteriaceae</taxon>
        <taxon>Parapedobacter</taxon>
    </lineage>
</organism>
<proteinExistence type="predicted"/>
<sequence length="126" mass="14182">MSTPLKRIKHFIDLKGITVSAFEKSVGFSNGSFSGQLKRNRTIGVDKLEHILKTYPDLNAEWVLTGRGHMLRDAEKESDTPPPAFQEAITVMERNYERTIESLNQVIAAQQKTIAVLEQLVARKGE</sequence>
<evidence type="ECO:0000313" key="3">
    <source>
        <dbReference type="Proteomes" id="UP000199577"/>
    </source>
</evidence>
<dbReference type="Proteomes" id="UP000199577">
    <property type="component" value="Unassembled WGS sequence"/>
</dbReference>
<dbReference type="AlphaFoldDB" id="A0A1I1GBP8"/>
<accession>A0A1I1GBP8</accession>
<dbReference type="RefSeq" id="WP_211657537.1">
    <property type="nucleotide sequence ID" value="NZ_FOLL01000004.1"/>
</dbReference>
<reference evidence="2 3" key="1">
    <citation type="submission" date="2016-10" db="EMBL/GenBank/DDBJ databases">
        <authorList>
            <person name="de Groot N.N."/>
        </authorList>
    </citation>
    <scope>NUCLEOTIDE SEQUENCE [LARGE SCALE GENOMIC DNA]</scope>
    <source>
        <strain evidence="2 3">DSM 22900</strain>
    </source>
</reference>
<keyword evidence="3" id="KW-1185">Reference proteome</keyword>
<protein>
    <recommendedName>
        <fullName evidence="4">HTH cro/C1-type domain-containing protein</fullName>
    </recommendedName>
</protein>
<evidence type="ECO:0000313" key="2">
    <source>
        <dbReference type="EMBL" id="SFC08991.1"/>
    </source>
</evidence>
<evidence type="ECO:0008006" key="4">
    <source>
        <dbReference type="Google" id="ProtNLM"/>
    </source>
</evidence>
<feature type="coiled-coil region" evidence="1">
    <location>
        <begin position="93"/>
        <end position="120"/>
    </location>
</feature>
<evidence type="ECO:0000256" key="1">
    <source>
        <dbReference type="SAM" id="Coils"/>
    </source>
</evidence>
<dbReference type="STRING" id="623281.SAMN05421747_10491"/>
<dbReference type="EMBL" id="FOLL01000004">
    <property type="protein sequence ID" value="SFC08991.1"/>
    <property type="molecule type" value="Genomic_DNA"/>
</dbReference>
<keyword evidence="1" id="KW-0175">Coiled coil</keyword>